<dbReference type="GO" id="GO:0005681">
    <property type="term" value="C:spliceosomal complex"/>
    <property type="evidence" value="ECO:0007669"/>
    <property type="project" value="TreeGrafter"/>
</dbReference>
<comment type="caution">
    <text evidence="7">The sequence shown here is derived from an EMBL/GenBank/DDBJ whole genome shotgun (WGS) entry which is preliminary data.</text>
</comment>
<feature type="DNA-binding region" description="Fork-head" evidence="4">
    <location>
        <begin position="833"/>
        <end position="929"/>
    </location>
</feature>
<keyword evidence="4" id="KW-0539">Nucleus</keyword>
<evidence type="ECO:0000256" key="2">
    <source>
        <dbReference type="ARBA" id="ARBA00023125"/>
    </source>
</evidence>
<feature type="region of interest" description="Disordered" evidence="5">
    <location>
        <begin position="918"/>
        <end position="956"/>
    </location>
</feature>
<dbReference type="GO" id="GO:0003700">
    <property type="term" value="F:DNA-binding transcription factor activity"/>
    <property type="evidence" value="ECO:0007669"/>
    <property type="project" value="InterPro"/>
</dbReference>
<dbReference type="PANTHER" id="PTHR21737">
    <property type="entry name" value="POLYGLUTAMINE BINDING PROTEIN 1/MARVEL MEMBRANE-ASSOCIATING DOMAIN CONTAINING 3"/>
    <property type="match status" value="1"/>
</dbReference>
<feature type="compositionally biased region" description="Polar residues" evidence="5">
    <location>
        <begin position="551"/>
        <end position="575"/>
    </location>
</feature>
<feature type="compositionally biased region" description="Low complexity" evidence="5">
    <location>
        <begin position="943"/>
        <end position="956"/>
    </location>
</feature>
<dbReference type="GO" id="GO:0043565">
    <property type="term" value="F:sequence-specific DNA binding"/>
    <property type="evidence" value="ECO:0007669"/>
    <property type="project" value="InterPro"/>
</dbReference>
<keyword evidence="2 4" id="KW-0238">DNA-binding</keyword>
<dbReference type="InterPro" id="IPR001766">
    <property type="entry name" value="Fork_head_dom"/>
</dbReference>
<feature type="domain" description="Fork-head" evidence="6">
    <location>
        <begin position="833"/>
        <end position="929"/>
    </location>
</feature>
<feature type="region of interest" description="Disordered" evidence="5">
    <location>
        <begin position="798"/>
        <end position="833"/>
    </location>
</feature>
<feature type="region of interest" description="Disordered" evidence="5">
    <location>
        <begin position="381"/>
        <end position="403"/>
    </location>
</feature>
<dbReference type="SMART" id="SM01050">
    <property type="entry name" value="CactinC_cactus"/>
    <property type="match status" value="1"/>
</dbReference>
<dbReference type="InterPro" id="IPR036390">
    <property type="entry name" value="WH_DNA-bd_sf"/>
</dbReference>
<dbReference type="OrthoDB" id="265955at2759"/>
<dbReference type="Pfam" id="PF00250">
    <property type="entry name" value="Forkhead"/>
    <property type="match status" value="1"/>
</dbReference>
<reference evidence="8" key="1">
    <citation type="submission" date="2018-05" db="EMBL/GenBank/DDBJ databases">
        <title>Draft genome sequence of Stemphylium lycopersici strain CIDEFI 213.</title>
        <authorList>
            <person name="Medina R."/>
            <person name="Franco M.E.E."/>
            <person name="Lucentini C.G."/>
            <person name="Saparrat M.C.N."/>
            <person name="Balatti P.A."/>
        </authorList>
    </citation>
    <scope>NUCLEOTIDE SEQUENCE [LARGE SCALE GENOMIC DNA]</scope>
    <source>
        <strain evidence="8">CIDEFI 213</strain>
    </source>
</reference>
<feature type="region of interest" description="Disordered" evidence="5">
    <location>
        <begin position="1"/>
        <end position="47"/>
    </location>
</feature>
<dbReference type="SUPFAM" id="SSF46785">
    <property type="entry name" value="Winged helix' DNA-binding domain"/>
    <property type="match status" value="1"/>
</dbReference>
<dbReference type="Pfam" id="PF09732">
    <property type="entry name" value="CactinC_cactus"/>
    <property type="match status" value="1"/>
</dbReference>
<feature type="compositionally biased region" description="Basic and acidic residues" evidence="5">
    <location>
        <begin position="29"/>
        <end position="40"/>
    </location>
</feature>
<dbReference type="PANTHER" id="PTHR21737:SF4">
    <property type="entry name" value="SPLICING FACTOR CACTIN"/>
    <property type="match status" value="1"/>
</dbReference>
<dbReference type="SMART" id="SM00339">
    <property type="entry name" value="FH"/>
    <property type="match status" value="1"/>
</dbReference>
<dbReference type="PROSITE" id="PS50039">
    <property type="entry name" value="FORK_HEAD_3"/>
    <property type="match status" value="1"/>
</dbReference>
<proteinExistence type="inferred from homology"/>
<dbReference type="InterPro" id="IPR018816">
    <property type="entry name" value="Cactin_central"/>
</dbReference>
<feature type="compositionally biased region" description="Polar residues" evidence="5">
    <location>
        <begin position="328"/>
        <end position="348"/>
    </location>
</feature>
<evidence type="ECO:0000313" key="7">
    <source>
        <dbReference type="EMBL" id="RAR02855.1"/>
    </source>
</evidence>
<sequence>MSSREPPWRNERNKHAQRNGPASSIPAKRSADPPCHDSAAKRSTNAAEEAWVADEDRFVLQQAKKKAALRVRGGRAKPIDWLAVTLRFIDPAEKSILDEEVEDHELDIVDPEGVLEGLDNEDLAELEKEIDNYLTLETSRSNRDYWTSLKAICKDIRRKSRASKAEARGTSSVAADIDQLLAPKSYEQLETLEVQVKKKLDSDEPIDYDYWEQLLRSLRVWKAKAKLRRVSQEIVRERLQTLRKQQAEAAASVQASIYSMLGGNDGAIEVQPTTVAYDAALDPEPMLKLRAEDKALPQVEEKTFLENMTSERRKIQKVGYVPPKTKAGGTNVSSNQPATSQAVTTSASRFAPVEKEDYSKATMALYEREVARGVEEGEEVFTAEEEVTTARPQSDGSYKPRKPRYFNRVQMGYEWNKYNQTHYDHDNPPPKVVQGYKFNIFYPELIDKTKAPTYKIERENGRKKGQSFAPAGEDDTCLIRFIAGPPYEDIAFRIVDKEWDYSAKRERGFKSSFDKGILQLHFQFKKVPCQKPPSHQYQASLRCAIIMTTSGGDQQRGSWPRPSTNRFPSHSSDSVLTPGAAGGSPVLPVLTTQSLAAAVAQAVIPTVKYSSAMRVSSLRLGPPVKERQHNSNATCAIASSLFLRQCPAPPSVDQVSQPKMIVEEQQRLHWPAPPSFFLNFAGHDRAGCQVSNNFSSVPGDYYQYAQNRMSCDANYNLTYPTEYSGSRCPRSYNEIDLTGLPNDFAIADSFPPMAYHIEPPKHHDTMDLSDQEISGQLMQLTNDYKHAPYNSHIKVEDHHGYESPYSNPTRASTPHDDPQYPQDFDGGDGGAIDKEQPYAQLIYQALLNAPGNTMILRDIYDWFKNNTDKASASETKGWQNSIRHNLSMNGAFEKVDQPGDETRKGFMWRLTDQAIREGVKSTTRYRSKAPNKRGHRTHLPQPQRQASGAKGGQAARRAARLKRSVRLHDAQRNMQQISRSVPAAFDPSYHRHALPQPSPSHPPSPYYGSDVDFSFSSQNSEFTDSPLPANHHSHIDLFSSAAGWSPMSQRVLPITDTAYLLDHSPTESLFTNSPSPSADEPRTPLDTAGGWQEDVAMGPDCVFDEQLAYREYAG</sequence>
<evidence type="ECO:0000256" key="5">
    <source>
        <dbReference type="SAM" id="MobiDB-lite"/>
    </source>
</evidence>
<feature type="compositionally biased region" description="Polar residues" evidence="5">
    <location>
        <begin position="1066"/>
        <end position="1076"/>
    </location>
</feature>
<evidence type="ECO:0000256" key="4">
    <source>
        <dbReference type="PROSITE-ProRule" id="PRU00089"/>
    </source>
</evidence>
<comment type="subcellular location">
    <subcellularLocation>
        <location evidence="4">Nucleus</location>
    </subcellularLocation>
</comment>
<feature type="compositionally biased region" description="Basic and acidic residues" evidence="5">
    <location>
        <begin position="1"/>
        <end position="14"/>
    </location>
</feature>
<dbReference type="STRING" id="183478.A0A364MTM3"/>
<dbReference type="InterPro" id="IPR036388">
    <property type="entry name" value="WH-like_DNA-bd_sf"/>
</dbReference>
<evidence type="ECO:0000256" key="1">
    <source>
        <dbReference type="ARBA" id="ARBA00006895"/>
    </source>
</evidence>
<gene>
    <name evidence="7" type="ORF">DDE83_008437</name>
</gene>
<dbReference type="EMBL" id="QGDH01000200">
    <property type="protein sequence ID" value="RAR02855.1"/>
    <property type="molecule type" value="Genomic_DNA"/>
</dbReference>
<dbReference type="GO" id="GO:0045292">
    <property type="term" value="P:mRNA cis splicing, via spliceosome"/>
    <property type="evidence" value="ECO:0007669"/>
    <property type="project" value="TreeGrafter"/>
</dbReference>
<comment type="similarity">
    <text evidence="1">Belongs to the CACTIN family.</text>
</comment>
<dbReference type="GO" id="GO:0005737">
    <property type="term" value="C:cytoplasm"/>
    <property type="evidence" value="ECO:0007669"/>
    <property type="project" value="TreeGrafter"/>
</dbReference>
<evidence type="ECO:0000259" key="6">
    <source>
        <dbReference type="PROSITE" id="PS50039"/>
    </source>
</evidence>
<dbReference type="PROSITE" id="PS00658">
    <property type="entry name" value="FORK_HEAD_2"/>
    <property type="match status" value="1"/>
</dbReference>
<name>A0A364MTM3_STELY</name>
<keyword evidence="8" id="KW-1185">Reference proteome</keyword>
<evidence type="ECO:0000313" key="8">
    <source>
        <dbReference type="Proteomes" id="UP000249619"/>
    </source>
</evidence>
<dbReference type="Gene3D" id="1.10.10.10">
    <property type="entry name" value="Winged helix-like DNA-binding domain superfamily/Winged helix DNA-binding domain"/>
    <property type="match status" value="1"/>
</dbReference>
<dbReference type="InterPro" id="IPR019134">
    <property type="entry name" value="Cactin_C"/>
</dbReference>
<dbReference type="AlphaFoldDB" id="A0A364MTM3"/>
<feature type="region of interest" description="Disordered" evidence="5">
    <location>
        <begin position="321"/>
        <end position="348"/>
    </location>
</feature>
<feature type="region of interest" description="Disordered" evidence="5">
    <location>
        <begin position="551"/>
        <end position="578"/>
    </location>
</feature>
<dbReference type="Pfam" id="PF10312">
    <property type="entry name" value="Cactin_mid"/>
    <property type="match status" value="1"/>
</dbReference>
<evidence type="ECO:0000256" key="3">
    <source>
        <dbReference type="ARBA" id="ARBA00034534"/>
    </source>
</evidence>
<feature type="region of interest" description="Disordered" evidence="5">
    <location>
        <begin position="987"/>
        <end position="1012"/>
    </location>
</feature>
<protein>
    <recommendedName>
        <fullName evidence="3">Splicing factor Cactin</fullName>
    </recommendedName>
</protein>
<organism evidence="7 8">
    <name type="scientific">Stemphylium lycopersici</name>
    <name type="common">Tomato gray leaf spot disease fungus</name>
    <name type="synonym">Thyrospora lycopersici</name>
    <dbReference type="NCBI Taxonomy" id="183478"/>
    <lineage>
        <taxon>Eukaryota</taxon>
        <taxon>Fungi</taxon>
        <taxon>Dikarya</taxon>
        <taxon>Ascomycota</taxon>
        <taxon>Pezizomycotina</taxon>
        <taxon>Dothideomycetes</taxon>
        <taxon>Pleosporomycetidae</taxon>
        <taxon>Pleosporales</taxon>
        <taxon>Pleosporineae</taxon>
        <taxon>Pleosporaceae</taxon>
        <taxon>Stemphylium</taxon>
    </lineage>
</organism>
<dbReference type="InterPro" id="IPR030456">
    <property type="entry name" value="TF_fork_head_CS_2"/>
</dbReference>
<feature type="compositionally biased region" description="Pro residues" evidence="5">
    <location>
        <begin position="996"/>
        <end position="1005"/>
    </location>
</feature>
<feature type="region of interest" description="Disordered" evidence="5">
    <location>
        <begin position="1065"/>
        <end position="1088"/>
    </location>
</feature>
<accession>A0A364MTM3</accession>
<feature type="compositionally biased region" description="Basic residues" evidence="5">
    <location>
        <begin position="923"/>
        <end position="938"/>
    </location>
</feature>
<dbReference type="Proteomes" id="UP000249619">
    <property type="component" value="Unassembled WGS sequence"/>
</dbReference>